<dbReference type="SUPFAM" id="SSF52540">
    <property type="entry name" value="P-loop containing nucleoside triphosphate hydrolases"/>
    <property type="match status" value="1"/>
</dbReference>
<evidence type="ECO:0000313" key="14">
    <source>
        <dbReference type="Proteomes" id="UP000324907"/>
    </source>
</evidence>
<protein>
    <recommendedName>
        <fullName evidence="2 6">GPN-loop GTPase 3</fullName>
    </recommendedName>
</protein>
<dbReference type="Gene3D" id="3.40.50.300">
    <property type="entry name" value="P-loop containing nucleotide triphosphate hydrolases"/>
    <property type="match status" value="1"/>
</dbReference>
<gene>
    <name evidence="11" type="ORF">FNF27_03144</name>
    <name evidence="10" type="ORF">FNF28_01877</name>
    <name evidence="8" type="ORF">FNF29_06859</name>
    <name evidence="9" type="ORF">FNF31_03325</name>
</gene>
<dbReference type="OMA" id="LYTHMTV"/>
<evidence type="ECO:0000256" key="1">
    <source>
        <dbReference type="ARBA" id="ARBA00005290"/>
    </source>
</evidence>
<reference evidence="12 13" key="1">
    <citation type="submission" date="2019-07" db="EMBL/GenBank/DDBJ databases">
        <title>Genomes of Cafeteria roenbergensis.</title>
        <authorList>
            <person name="Fischer M.G."/>
            <person name="Hackl T."/>
            <person name="Roman M."/>
        </authorList>
    </citation>
    <scope>NUCLEOTIDE SEQUENCE [LARGE SCALE GENOMIC DNA]</scope>
    <source>
        <strain evidence="8 13">BVI</strain>
        <strain evidence="9 15">Cflag</strain>
        <strain evidence="11 12">E4-10P</strain>
        <strain evidence="10 14">RCC970-E3</strain>
    </source>
</reference>
<dbReference type="PANTHER" id="PTHR21231">
    <property type="entry name" value="XPA-BINDING PROTEIN 1-RELATED"/>
    <property type="match status" value="1"/>
</dbReference>
<accession>A0A5A8D9R4</accession>
<dbReference type="Proteomes" id="UP000323011">
    <property type="component" value="Unassembled WGS sequence"/>
</dbReference>
<evidence type="ECO:0000313" key="8">
    <source>
        <dbReference type="EMBL" id="KAA0148200.1"/>
    </source>
</evidence>
<comment type="function">
    <text evidence="6">Small GTPase required for proper nuclear import of RNA polymerase II and III (RNAPII and RNAPIII). May act at an RNAP assembly step prior to nuclear import.</text>
</comment>
<organism evidence="9 15">
    <name type="scientific">Cafeteria roenbergensis</name>
    <name type="common">Marine flagellate</name>
    <dbReference type="NCBI Taxonomy" id="33653"/>
    <lineage>
        <taxon>Eukaryota</taxon>
        <taxon>Sar</taxon>
        <taxon>Stramenopiles</taxon>
        <taxon>Bigyra</taxon>
        <taxon>Opalozoa</taxon>
        <taxon>Bicosoecida</taxon>
        <taxon>Cafeteriaceae</taxon>
        <taxon>Cafeteria</taxon>
    </lineage>
</organism>
<evidence type="ECO:0000313" key="12">
    <source>
        <dbReference type="Proteomes" id="UP000322899"/>
    </source>
</evidence>
<dbReference type="Proteomes" id="UP000324907">
    <property type="component" value="Unassembled WGS sequence"/>
</dbReference>
<keyword evidence="4 6" id="KW-0378">Hydrolase</keyword>
<dbReference type="EMBL" id="VLTM01000028">
    <property type="protein sequence ID" value="KAA0162283.1"/>
    <property type="molecule type" value="Genomic_DNA"/>
</dbReference>
<dbReference type="EMBL" id="VLTL01000019">
    <property type="protein sequence ID" value="KAA0169758.1"/>
    <property type="molecule type" value="Genomic_DNA"/>
</dbReference>
<dbReference type="GO" id="GO:0003924">
    <property type="term" value="F:GTPase activity"/>
    <property type="evidence" value="ECO:0007669"/>
    <property type="project" value="TreeGrafter"/>
</dbReference>
<evidence type="ECO:0000313" key="15">
    <source>
        <dbReference type="Proteomes" id="UP000325113"/>
    </source>
</evidence>
<dbReference type="Proteomes" id="UP000322899">
    <property type="component" value="Unassembled WGS sequence"/>
</dbReference>
<comment type="subunit">
    <text evidence="6">Binds to RNA polymerase II (RNAPII).</text>
</comment>
<feature type="compositionally biased region" description="Basic and acidic residues" evidence="7">
    <location>
        <begin position="252"/>
        <end position="261"/>
    </location>
</feature>
<dbReference type="Pfam" id="PF03029">
    <property type="entry name" value="ATP_bind_1"/>
    <property type="match status" value="1"/>
</dbReference>
<proteinExistence type="inferred from homology"/>
<name>A0A5A8D9R4_CAFRO</name>
<evidence type="ECO:0000256" key="7">
    <source>
        <dbReference type="SAM" id="MobiDB-lite"/>
    </source>
</evidence>
<keyword evidence="5 6" id="KW-0342">GTP-binding</keyword>
<dbReference type="InterPro" id="IPR030228">
    <property type="entry name" value="Gpn3"/>
</dbReference>
<dbReference type="GO" id="GO:0005525">
    <property type="term" value="F:GTP binding"/>
    <property type="evidence" value="ECO:0007669"/>
    <property type="project" value="UniProtKB-KW"/>
</dbReference>
<evidence type="ECO:0000313" key="13">
    <source>
        <dbReference type="Proteomes" id="UP000323011"/>
    </source>
</evidence>
<dbReference type="CDD" id="cd17872">
    <property type="entry name" value="GPN3"/>
    <property type="match status" value="1"/>
</dbReference>
<dbReference type="InterPro" id="IPR027417">
    <property type="entry name" value="P-loop_NTPase"/>
</dbReference>
<comment type="caution">
    <text evidence="9">The sequence shown here is derived from an EMBL/GenBank/DDBJ whole genome shotgun (WGS) entry which is preliminary data.</text>
</comment>
<evidence type="ECO:0000256" key="5">
    <source>
        <dbReference type="ARBA" id="ARBA00023134"/>
    </source>
</evidence>
<keyword evidence="13" id="KW-1185">Reference proteome</keyword>
<evidence type="ECO:0000256" key="2">
    <source>
        <dbReference type="ARBA" id="ARBA00014587"/>
    </source>
</evidence>
<evidence type="ECO:0000313" key="11">
    <source>
        <dbReference type="EMBL" id="KAA0175444.1"/>
    </source>
</evidence>
<dbReference type="EMBL" id="VLTN01000056">
    <property type="protein sequence ID" value="KAA0148200.1"/>
    <property type="molecule type" value="Genomic_DNA"/>
</dbReference>
<keyword evidence="3 6" id="KW-0547">Nucleotide-binding</keyword>
<dbReference type="InterPro" id="IPR004130">
    <property type="entry name" value="Gpn"/>
</dbReference>
<comment type="similarity">
    <text evidence="1 6">Belongs to the GPN-loop GTPase family.</text>
</comment>
<dbReference type="Proteomes" id="UP000325113">
    <property type="component" value="Unassembled WGS sequence"/>
</dbReference>
<feature type="region of interest" description="Disordered" evidence="7">
    <location>
        <begin position="252"/>
        <end position="279"/>
    </location>
</feature>
<evidence type="ECO:0000313" key="9">
    <source>
        <dbReference type="EMBL" id="KAA0162283.1"/>
    </source>
</evidence>
<dbReference type="OrthoDB" id="5839at2759"/>
<evidence type="ECO:0000256" key="3">
    <source>
        <dbReference type="ARBA" id="ARBA00022741"/>
    </source>
</evidence>
<dbReference type="EMBL" id="VLTO01000014">
    <property type="protein sequence ID" value="KAA0175444.1"/>
    <property type="molecule type" value="Genomic_DNA"/>
</dbReference>
<dbReference type="PANTHER" id="PTHR21231:SF7">
    <property type="entry name" value="GPN-LOOP GTPASE 3"/>
    <property type="match status" value="1"/>
</dbReference>
<evidence type="ECO:0000256" key="6">
    <source>
        <dbReference type="RuleBase" id="RU365059"/>
    </source>
</evidence>
<evidence type="ECO:0000256" key="4">
    <source>
        <dbReference type="ARBA" id="ARBA00022801"/>
    </source>
</evidence>
<evidence type="ECO:0000313" key="10">
    <source>
        <dbReference type="EMBL" id="KAA0169758.1"/>
    </source>
</evidence>
<feature type="compositionally biased region" description="Low complexity" evidence="7">
    <location>
        <begin position="264"/>
        <end position="279"/>
    </location>
</feature>
<dbReference type="AlphaFoldDB" id="A0A5A8D9R4"/>
<sequence>MKYCQIVMGPAGTGKSTYCQTIQEHCAASGRSVHVINLDPAAEAFKYQIDADVRDLISVDEVMDELGMGPNGGLLYCMEYLAESIEWFQEILRNFGEDDYVLLDCPGQIELYSHIPVMRRVVDVLRSEGFNVAGVYTIDAMFVTDAAKLLSGNLAALSAMVHLELPHVNVLTKCDLVEEATYEPLLSASGEALARNLAKATGPRFRRLNGAIASLLDDYNMVSFVPLDPTTESSVDYALAVVDACMQYGEDMEPKEPKMDESDAFSGDAAAGAAAMADE</sequence>